<sequence length="192" mass="20560">MSSSRSPRPMDIIWLQKRRRIRPAKIMQTMTNTSVMGGVGEQDKSVNDKNGSNMKDYSEDVSKGRDAEDIGTPSDADQRSSEGLREYLDGDGDDGEAKDSGDNKDTAGVKYRDSKDSGQANNNGEKTPVSADGKGSNAKDNGEDDIEKGAGQDSTDGEVEVKKFKEAGSNKEPVTDEGNDNDNDNSGTKAGQ</sequence>
<dbReference type="AlphaFoldDB" id="A0A1X2HMB4"/>
<keyword evidence="3" id="KW-1185">Reference proteome</keyword>
<evidence type="ECO:0000313" key="2">
    <source>
        <dbReference type="EMBL" id="ORY99961.1"/>
    </source>
</evidence>
<feature type="compositionally biased region" description="Basic and acidic residues" evidence="1">
    <location>
        <begin position="159"/>
        <end position="169"/>
    </location>
</feature>
<evidence type="ECO:0000256" key="1">
    <source>
        <dbReference type="SAM" id="MobiDB-lite"/>
    </source>
</evidence>
<feature type="compositionally biased region" description="Basic and acidic residues" evidence="1">
    <location>
        <begin position="56"/>
        <end position="68"/>
    </location>
</feature>
<evidence type="ECO:0000313" key="3">
    <source>
        <dbReference type="Proteomes" id="UP000242180"/>
    </source>
</evidence>
<comment type="caution">
    <text evidence="2">The sequence shown here is derived from an EMBL/GenBank/DDBJ whole genome shotgun (WGS) entry which is preliminary data.</text>
</comment>
<dbReference type="InParanoid" id="A0A1X2HMB4"/>
<reference evidence="2 3" key="1">
    <citation type="submission" date="2016-07" db="EMBL/GenBank/DDBJ databases">
        <title>Pervasive Adenine N6-methylation of Active Genes in Fungi.</title>
        <authorList>
            <consortium name="DOE Joint Genome Institute"/>
            <person name="Mondo S.J."/>
            <person name="Dannebaum R.O."/>
            <person name="Kuo R.C."/>
            <person name="Labutti K."/>
            <person name="Haridas S."/>
            <person name="Kuo A."/>
            <person name="Salamov A."/>
            <person name="Ahrendt S.R."/>
            <person name="Lipzen A."/>
            <person name="Sullivan W."/>
            <person name="Andreopoulos W.B."/>
            <person name="Clum A."/>
            <person name="Lindquist E."/>
            <person name="Daum C."/>
            <person name="Ramamoorthy G.K."/>
            <person name="Gryganskyi A."/>
            <person name="Culley D."/>
            <person name="Magnuson J.K."/>
            <person name="James T.Y."/>
            <person name="O'Malley M.A."/>
            <person name="Stajich J.E."/>
            <person name="Spatafora J.W."/>
            <person name="Visel A."/>
            <person name="Grigoriev I.V."/>
        </authorList>
    </citation>
    <scope>NUCLEOTIDE SEQUENCE [LARGE SCALE GENOMIC DNA]</scope>
    <source>
        <strain evidence="2 3">NRRL 2496</strain>
    </source>
</reference>
<feature type="region of interest" description="Disordered" evidence="1">
    <location>
        <begin position="24"/>
        <end position="192"/>
    </location>
</feature>
<dbReference type="EMBL" id="MCGN01000002">
    <property type="protein sequence ID" value="ORY99961.1"/>
    <property type="molecule type" value="Genomic_DNA"/>
</dbReference>
<name>A0A1X2HMB4_SYNRA</name>
<organism evidence="2 3">
    <name type="scientific">Syncephalastrum racemosum</name>
    <name type="common">Filamentous fungus</name>
    <dbReference type="NCBI Taxonomy" id="13706"/>
    <lineage>
        <taxon>Eukaryota</taxon>
        <taxon>Fungi</taxon>
        <taxon>Fungi incertae sedis</taxon>
        <taxon>Mucoromycota</taxon>
        <taxon>Mucoromycotina</taxon>
        <taxon>Mucoromycetes</taxon>
        <taxon>Mucorales</taxon>
        <taxon>Syncephalastraceae</taxon>
        <taxon>Syncephalastrum</taxon>
    </lineage>
</organism>
<protein>
    <submittedName>
        <fullName evidence="2">Uncharacterized protein</fullName>
    </submittedName>
</protein>
<accession>A0A1X2HMB4</accession>
<dbReference type="Proteomes" id="UP000242180">
    <property type="component" value="Unassembled WGS sequence"/>
</dbReference>
<feature type="compositionally biased region" description="Basic and acidic residues" evidence="1">
    <location>
        <begin position="76"/>
        <end position="88"/>
    </location>
</feature>
<gene>
    <name evidence="2" type="ORF">BCR43DRAFT_128225</name>
</gene>
<proteinExistence type="predicted"/>
<feature type="compositionally biased region" description="Basic and acidic residues" evidence="1">
    <location>
        <begin position="95"/>
        <end position="116"/>
    </location>
</feature>